<dbReference type="AlphaFoldDB" id="A0A6A7B662"/>
<accession>A0A6A7B662</accession>
<dbReference type="Pfam" id="PF00734">
    <property type="entry name" value="CBM_1"/>
    <property type="match status" value="1"/>
</dbReference>
<feature type="signal peptide" evidence="3">
    <location>
        <begin position="1"/>
        <end position="19"/>
    </location>
</feature>
<name>A0A6A7B662_9PLEO</name>
<evidence type="ECO:0000256" key="1">
    <source>
        <dbReference type="ARBA" id="ARBA00022729"/>
    </source>
</evidence>
<dbReference type="SUPFAM" id="SSF57180">
    <property type="entry name" value="Cellulose-binding domain"/>
    <property type="match status" value="1"/>
</dbReference>
<feature type="domain" description="CBM1" evidence="4">
    <location>
        <begin position="100"/>
        <end position="140"/>
    </location>
</feature>
<feature type="chain" id="PRO_5025440751" evidence="3">
    <location>
        <begin position="20"/>
        <end position="145"/>
    </location>
</feature>
<proteinExistence type="predicted"/>
<feature type="region of interest" description="Disordered" evidence="2">
    <location>
        <begin position="43"/>
        <end position="95"/>
    </location>
</feature>
<keyword evidence="1 3" id="KW-0732">Signal</keyword>
<gene>
    <name evidence="5" type="ORF">T440DRAFT_507670</name>
</gene>
<organism evidence="5 6">
    <name type="scientific">Plenodomus tracheiphilus IPT5</name>
    <dbReference type="NCBI Taxonomy" id="1408161"/>
    <lineage>
        <taxon>Eukaryota</taxon>
        <taxon>Fungi</taxon>
        <taxon>Dikarya</taxon>
        <taxon>Ascomycota</taxon>
        <taxon>Pezizomycotina</taxon>
        <taxon>Dothideomycetes</taxon>
        <taxon>Pleosporomycetidae</taxon>
        <taxon>Pleosporales</taxon>
        <taxon>Pleosporineae</taxon>
        <taxon>Leptosphaeriaceae</taxon>
        <taxon>Plenodomus</taxon>
    </lineage>
</organism>
<dbReference type="PROSITE" id="PS51164">
    <property type="entry name" value="CBM1_2"/>
    <property type="match status" value="1"/>
</dbReference>
<dbReference type="SMART" id="SM00236">
    <property type="entry name" value="fCBD"/>
    <property type="match status" value="1"/>
</dbReference>
<dbReference type="GO" id="GO:0005975">
    <property type="term" value="P:carbohydrate metabolic process"/>
    <property type="evidence" value="ECO:0007669"/>
    <property type="project" value="InterPro"/>
</dbReference>
<keyword evidence="6" id="KW-1185">Reference proteome</keyword>
<feature type="compositionally biased region" description="Low complexity" evidence="2">
    <location>
        <begin position="69"/>
        <end position="86"/>
    </location>
</feature>
<dbReference type="GO" id="GO:0005576">
    <property type="term" value="C:extracellular region"/>
    <property type="evidence" value="ECO:0007669"/>
    <property type="project" value="InterPro"/>
</dbReference>
<dbReference type="InterPro" id="IPR000254">
    <property type="entry name" value="CBD"/>
</dbReference>
<evidence type="ECO:0000313" key="6">
    <source>
        <dbReference type="Proteomes" id="UP000799423"/>
    </source>
</evidence>
<evidence type="ECO:0000313" key="5">
    <source>
        <dbReference type="EMBL" id="KAF2850971.1"/>
    </source>
</evidence>
<protein>
    <submittedName>
        <fullName evidence="5">Carbohydrate-binding module family 1 protein</fullName>
    </submittedName>
</protein>
<dbReference type="InterPro" id="IPR035971">
    <property type="entry name" value="CBD_sf"/>
</dbReference>
<dbReference type="Proteomes" id="UP000799423">
    <property type="component" value="Unassembled WGS sequence"/>
</dbReference>
<evidence type="ECO:0000256" key="3">
    <source>
        <dbReference type="SAM" id="SignalP"/>
    </source>
</evidence>
<reference evidence="5" key="1">
    <citation type="submission" date="2020-01" db="EMBL/GenBank/DDBJ databases">
        <authorList>
            <consortium name="DOE Joint Genome Institute"/>
            <person name="Haridas S."/>
            <person name="Albert R."/>
            <person name="Binder M."/>
            <person name="Bloem J."/>
            <person name="Labutti K."/>
            <person name="Salamov A."/>
            <person name="Andreopoulos B."/>
            <person name="Baker S.E."/>
            <person name="Barry K."/>
            <person name="Bills G."/>
            <person name="Bluhm B.H."/>
            <person name="Cannon C."/>
            <person name="Castanera R."/>
            <person name="Culley D.E."/>
            <person name="Daum C."/>
            <person name="Ezra D."/>
            <person name="Gonzalez J.B."/>
            <person name="Henrissat B."/>
            <person name="Kuo A."/>
            <person name="Liang C."/>
            <person name="Lipzen A."/>
            <person name="Lutzoni F."/>
            <person name="Magnuson J."/>
            <person name="Mondo S."/>
            <person name="Nolan M."/>
            <person name="Ohm R."/>
            <person name="Pangilinan J."/>
            <person name="Park H.-J."/>
            <person name="Ramirez L."/>
            <person name="Alfaro M."/>
            <person name="Sun H."/>
            <person name="Tritt A."/>
            <person name="Yoshinaga Y."/>
            <person name="Zwiers L.-H."/>
            <person name="Turgeon B.G."/>
            <person name="Goodwin S.B."/>
            <person name="Spatafora J.W."/>
            <person name="Crous P.W."/>
            <person name="Grigoriev I.V."/>
        </authorList>
    </citation>
    <scope>NUCLEOTIDE SEQUENCE</scope>
    <source>
        <strain evidence="5">IPT5</strain>
    </source>
</reference>
<evidence type="ECO:0000256" key="2">
    <source>
        <dbReference type="SAM" id="MobiDB-lite"/>
    </source>
</evidence>
<sequence length="145" mass="15431">MHLFNISLLCASLFALSSAAPANHLEKRQTYVITCIGGHCEGPTPVPSSTVPKPTSKTTSKPVPPPSTPTTTKTTIKTTKSTIKPTATRSEELGPSSTACPVPRYYQCGGYYDGVPWTGCTKCVAGSKCVVQNEWYDQCVGDDSL</sequence>
<dbReference type="OrthoDB" id="2119228at2759"/>
<dbReference type="EMBL" id="MU006304">
    <property type="protein sequence ID" value="KAF2850971.1"/>
    <property type="molecule type" value="Genomic_DNA"/>
</dbReference>
<dbReference type="GO" id="GO:0030248">
    <property type="term" value="F:cellulose binding"/>
    <property type="evidence" value="ECO:0007669"/>
    <property type="project" value="InterPro"/>
</dbReference>
<feature type="compositionally biased region" description="Low complexity" evidence="2">
    <location>
        <begin position="47"/>
        <end position="61"/>
    </location>
</feature>
<evidence type="ECO:0000259" key="4">
    <source>
        <dbReference type="PROSITE" id="PS51164"/>
    </source>
</evidence>